<dbReference type="Proteomes" id="UP001054945">
    <property type="component" value="Unassembled WGS sequence"/>
</dbReference>
<evidence type="ECO:0000256" key="1">
    <source>
        <dbReference type="SAM" id="MobiDB-lite"/>
    </source>
</evidence>
<sequence>MKRNEKKRGRGGISASFHPYEQSVNKNKIAADKKETAIDISSGHPLIASHISRSRQKETAIDISSGHPLIASHISRKVRGDESKSAGTRRHGDASPASCLPSFVQLFLLNES</sequence>
<dbReference type="EMBL" id="BPLR01009511">
    <property type="protein sequence ID" value="GIY32443.1"/>
    <property type="molecule type" value="Genomic_DNA"/>
</dbReference>
<proteinExistence type="predicted"/>
<evidence type="ECO:0000313" key="3">
    <source>
        <dbReference type="Proteomes" id="UP001054945"/>
    </source>
</evidence>
<reference evidence="2 3" key="1">
    <citation type="submission" date="2021-06" db="EMBL/GenBank/DDBJ databases">
        <title>Caerostris extrusa draft genome.</title>
        <authorList>
            <person name="Kono N."/>
            <person name="Arakawa K."/>
        </authorList>
    </citation>
    <scope>NUCLEOTIDE SEQUENCE [LARGE SCALE GENOMIC DNA]</scope>
</reference>
<name>A0AAV4SDP1_CAEEX</name>
<evidence type="ECO:0000313" key="2">
    <source>
        <dbReference type="EMBL" id="GIY32443.1"/>
    </source>
</evidence>
<feature type="region of interest" description="Disordered" evidence="1">
    <location>
        <begin position="1"/>
        <end position="25"/>
    </location>
</feature>
<keyword evidence="3" id="KW-1185">Reference proteome</keyword>
<comment type="caution">
    <text evidence="2">The sequence shown here is derived from an EMBL/GenBank/DDBJ whole genome shotgun (WGS) entry which is preliminary data.</text>
</comment>
<feature type="compositionally biased region" description="Basic residues" evidence="1">
    <location>
        <begin position="1"/>
        <end position="10"/>
    </location>
</feature>
<organism evidence="2 3">
    <name type="scientific">Caerostris extrusa</name>
    <name type="common">Bark spider</name>
    <name type="synonym">Caerostris bankana</name>
    <dbReference type="NCBI Taxonomy" id="172846"/>
    <lineage>
        <taxon>Eukaryota</taxon>
        <taxon>Metazoa</taxon>
        <taxon>Ecdysozoa</taxon>
        <taxon>Arthropoda</taxon>
        <taxon>Chelicerata</taxon>
        <taxon>Arachnida</taxon>
        <taxon>Araneae</taxon>
        <taxon>Araneomorphae</taxon>
        <taxon>Entelegynae</taxon>
        <taxon>Araneoidea</taxon>
        <taxon>Araneidae</taxon>
        <taxon>Caerostris</taxon>
    </lineage>
</organism>
<feature type="region of interest" description="Disordered" evidence="1">
    <location>
        <begin position="75"/>
        <end position="98"/>
    </location>
</feature>
<accession>A0AAV4SDP1</accession>
<gene>
    <name evidence="2" type="ORF">CEXT_252421</name>
</gene>
<dbReference type="AlphaFoldDB" id="A0AAV4SDP1"/>
<protein>
    <submittedName>
        <fullName evidence="2">Uncharacterized protein</fullName>
    </submittedName>
</protein>